<sequence length="130" mass="14205">MASARAAMCRIEHDPPESATYRTQRICDNTLDDVQLAIRCPLDNVRSSVATSPPRYSTGQLDRLPTEILFQVLLYADIPSLVSVAPIAARRSSSTQYPSTLPSSSIVLTLSAPLSAFRQTHLTAIYSIEP</sequence>
<proteinExistence type="predicted"/>
<evidence type="ECO:0008006" key="3">
    <source>
        <dbReference type="Google" id="ProtNLM"/>
    </source>
</evidence>
<evidence type="ECO:0000313" key="1">
    <source>
        <dbReference type="EMBL" id="PMB68879.1"/>
    </source>
</evidence>
<protein>
    <recommendedName>
        <fullName evidence="3">F-box domain-containing protein</fullName>
    </recommendedName>
</protein>
<dbReference type="Proteomes" id="UP000235728">
    <property type="component" value="Unassembled WGS sequence"/>
</dbReference>
<dbReference type="EMBL" id="MRVG01000005">
    <property type="protein sequence ID" value="PMB68879.1"/>
    <property type="molecule type" value="Genomic_DNA"/>
</dbReference>
<accession>A0A2N6NNN0</accession>
<evidence type="ECO:0000313" key="2">
    <source>
        <dbReference type="Proteomes" id="UP000235728"/>
    </source>
</evidence>
<dbReference type="AlphaFoldDB" id="A0A2N6NNN0"/>
<gene>
    <name evidence="1" type="ORF">BM221_005463</name>
</gene>
<name>A0A2N6NNN0_BEABA</name>
<reference evidence="1 2" key="1">
    <citation type="journal article" date="2016" name="Appl. Microbiol. Biotechnol.">
        <title>Characterization of T-DNA insertion mutants with decreased virulence in the entomopathogenic fungus Beauveria bassiana JEF-007.</title>
        <authorList>
            <person name="Kim S."/>
            <person name="Lee S.J."/>
            <person name="Nai Y.S."/>
            <person name="Yu J.S."/>
            <person name="Lee M.R."/>
            <person name="Yang Y.T."/>
            <person name="Kim J.S."/>
        </authorList>
    </citation>
    <scope>NUCLEOTIDE SEQUENCE [LARGE SCALE GENOMIC DNA]</scope>
    <source>
        <strain evidence="1 2">JEF-007</strain>
    </source>
</reference>
<organism evidence="1 2">
    <name type="scientific">Beauveria bassiana</name>
    <name type="common">White muscardine disease fungus</name>
    <name type="synonym">Tritirachium shiotae</name>
    <dbReference type="NCBI Taxonomy" id="176275"/>
    <lineage>
        <taxon>Eukaryota</taxon>
        <taxon>Fungi</taxon>
        <taxon>Dikarya</taxon>
        <taxon>Ascomycota</taxon>
        <taxon>Pezizomycotina</taxon>
        <taxon>Sordariomycetes</taxon>
        <taxon>Hypocreomycetidae</taxon>
        <taxon>Hypocreales</taxon>
        <taxon>Cordycipitaceae</taxon>
        <taxon>Beauveria</taxon>
    </lineage>
</organism>
<comment type="caution">
    <text evidence="1">The sequence shown here is derived from an EMBL/GenBank/DDBJ whole genome shotgun (WGS) entry which is preliminary data.</text>
</comment>